<gene>
    <name evidence="3" type="ORF">KSB_47290</name>
</gene>
<dbReference type="PANTHER" id="PTHR15108">
    <property type="entry name" value="N-ACYLGLUCOSAMINE-2-EPIMERASE"/>
    <property type="match status" value="1"/>
</dbReference>
<dbReference type="Gene3D" id="1.50.10.10">
    <property type="match status" value="1"/>
</dbReference>
<protein>
    <submittedName>
        <fullName evidence="3">N-acylglucosamine 2-epimerase</fullName>
    </submittedName>
</protein>
<sequence length="424" mass="48329">MDIDDSQALQNFYQQHLEMVILPFWLERGIDTEQGAYFTCFDNRGERLVSTDKYTWSQGRMIWLLARLSELSHNGLLHQDADRLLDLARQGVEFVTRHAFLANGNCAYLLDRSGQKKEPIPGQGFDTSFFADCFVTLGFTEYARVAQDAQVLEQALALCTRIVQRIKAGSIRSEPYPVPAGFEAHSTPMIMLNVTQELASALEVFGHPQSQELRHLSFAYMQAIMERFYQPDGLVAELLPQSGDAPDTVLCRHVTPGHTIESMWFVLREAQAKGQKQWVRQATQAIAKAYEVGWDQQYGGLFRFVDRSGGKPGGTQTGAVYERLILDTWDTKLWWPHSEALYGTLLAYYLTGDASFASLYQRTHAYVFKTFPHLDQRSGEWIQIRDRQGRPIDKVVALPVKDPYHIIRDLVLIIELLQQQLTMA</sequence>
<organism evidence="3 4">
    <name type="scientific">Ktedonobacter robiniae</name>
    <dbReference type="NCBI Taxonomy" id="2778365"/>
    <lineage>
        <taxon>Bacteria</taxon>
        <taxon>Bacillati</taxon>
        <taxon>Chloroflexota</taxon>
        <taxon>Ktedonobacteria</taxon>
        <taxon>Ktedonobacterales</taxon>
        <taxon>Ktedonobacteraceae</taxon>
        <taxon>Ktedonobacter</taxon>
    </lineage>
</organism>
<reference evidence="3 4" key="1">
    <citation type="journal article" date="2021" name="Int. J. Syst. Evol. Microbiol.">
        <title>Reticulibacter mediterranei gen. nov., sp. nov., within the new family Reticulibacteraceae fam. nov., and Ktedonospora formicarum gen. nov., sp. nov., Ktedonobacter robiniae sp. nov., Dictyobacter formicarum sp. nov. and Dictyobacter arantiisoli sp. nov., belonging to the class Ktedonobacteria.</title>
        <authorList>
            <person name="Yabe S."/>
            <person name="Zheng Y."/>
            <person name="Wang C.M."/>
            <person name="Sakai Y."/>
            <person name="Abe K."/>
            <person name="Yokota A."/>
            <person name="Donadio S."/>
            <person name="Cavaletti L."/>
            <person name="Monciardini P."/>
        </authorList>
    </citation>
    <scope>NUCLEOTIDE SEQUENCE [LARGE SCALE GENOMIC DNA]</scope>
    <source>
        <strain evidence="3 4">SOSP1-30</strain>
    </source>
</reference>
<keyword evidence="2" id="KW-0413">Isomerase</keyword>
<dbReference type="Proteomes" id="UP000654345">
    <property type="component" value="Unassembled WGS sequence"/>
</dbReference>
<evidence type="ECO:0000313" key="4">
    <source>
        <dbReference type="Proteomes" id="UP000654345"/>
    </source>
</evidence>
<dbReference type="SUPFAM" id="SSF48208">
    <property type="entry name" value="Six-hairpin glycosidases"/>
    <property type="match status" value="1"/>
</dbReference>
<dbReference type="InterPro" id="IPR010819">
    <property type="entry name" value="AGE/CE"/>
</dbReference>
<keyword evidence="4" id="KW-1185">Reference proteome</keyword>
<accession>A0ABQ3UTU7</accession>
<dbReference type="InterPro" id="IPR012341">
    <property type="entry name" value="6hp_glycosidase-like_sf"/>
</dbReference>
<evidence type="ECO:0000256" key="1">
    <source>
        <dbReference type="ARBA" id="ARBA00008558"/>
    </source>
</evidence>
<name>A0ABQ3UTU7_9CHLR</name>
<proteinExistence type="inferred from homology"/>
<dbReference type="InterPro" id="IPR008928">
    <property type="entry name" value="6-hairpin_glycosidase_sf"/>
</dbReference>
<comment type="caution">
    <text evidence="3">The sequence shown here is derived from an EMBL/GenBank/DDBJ whole genome shotgun (WGS) entry which is preliminary data.</text>
</comment>
<dbReference type="RefSeq" id="WP_201372803.1">
    <property type="nucleotide sequence ID" value="NZ_BNJG01000002.1"/>
</dbReference>
<evidence type="ECO:0000256" key="2">
    <source>
        <dbReference type="ARBA" id="ARBA00023235"/>
    </source>
</evidence>
<evidence type="ECO:0000313" key="3">
    <source>
        <dbReference type="EMBL" id="GHO56254.1"/>
    </source>
</evidence>
<dbReference type="EMBL" id="BNJG01000002">
    <property type="protein sequence ID" value="GHO56254.1"/>
    <property type="molecule type" value="Genomic_DNA"/>
</dbReference>
<dbReference type="Pfam" id="PF07221">
    <property type="entry name" value="GlcNAc_2-epim"/>
    <property type="match status" value="1"/>
</dbReference>
<comment type="similarity">
    <text evidence="1">Belongs to the N-acylglucosamine 2-epimerase family.</text>
</comment>